<dbReference type="EMBL" id="BAUW01000003">
    <property type="protein sequence ID" value="GAE43882.1"/>
    <property type="molecule type" value="Genomic_DNA"/>
</dbReference>
<dbReference type="Proteomes" id="UP000018949">
    <property type="component" value="Unassembled WGS sequence"/>
</dbReference>
<dbReference type="PANTHER" id="PTHR34094:SF1">
    <property type="entry name" value="PROTEIN FAM185A"/>
    <property type="match status" value="1"/>
</dbReference>
<evidence type="ECO:0000313" key="3">
    <source>
        <dbReference type="Proteomes" id="UP000018949"/>
    </source>
</evidence>
<protein>
    <recommendedName>
        <fullName evidence="1">DUF4097 domain-containing protein</fullName>
    </recommendedName>
</protein>
<keyword evidence="3" id="KW-1185">Reference proteome</keyword>
<dbReference type="eggNOG" id="COG3595">
    <property type="taxonomic scope" value="Bacteria"/>
</dbReference>
<dbReference type="InterPro" id="IPR025164">
    <property type="entry name" value="Toastrack_DUF4097"/>
</dbReference>
<dbReference type="Pfam" id="PF13349">
    <property type="entry name" value="DUF4097"/>
    <property type="match status" value="1"/>
</dbReference>
<dbReference type="AlphaFoldDB" id="W4RIB7"/>
<dbReference type="RefSeq" id="WP_023625642.1">
    <property type="nucleotide sequence ID" value="NZ_BAUW01000003.1"/>
</dbReference>
<gene>
    <name evidence="2" type="ORF">JCM21738_551</name>
</gene>
<feature type="domain" description="DUF4097" evidence="1">
    <location>
        <begin position="43"/>
        <end position="286"/>
    </location>
</feature>
<accession>W4RIB7</accession>
<reference evidence="2 3" key="1">
    <citation type="submission" date="2013-12" db="EMBL/GenBank/DDBJ databases">
        <title>NBRP : Genome information of microbial organism related human and environment.</title>
        <authorList>
            <person name="Hattori M."/>
            <person name="Oshima K."/>
            <person name="Inaba H."/>
            <person name="Suda W."/>
            <person name="Sakamoto M."/>
            <person name="Iino T."/>
            <person name="Kitahara M."/>
            <person name="Oshida Y."/>
            <person name="Iida T."/>
            <person name="Kudo T."/>
            <person name="Itoh T."/>
            <person name="Ahmed I."/>
            <person name="Ohkuma M."/>
        </authorList>
    </citation>
    <scope>NUCLEOTIDE SEQUENCE [LARGE SCALE GENOMIC DNA]</scope>
    <source>
        <strain evidence="2 3">JCM 21738</strain>
    </source>
</reference>
<comment type="caution">
    <text evidence="2">The sequence shown here is derived from an EMBL/GenBank/DDBJ whole genome shotgun (WGS) entry which is preliminary data.</text>
</comment>
<evidence type="ECO:0000313" key="2">
    <source>
        <dbReference type="EMBL" id="GAE43882.1"/>
    </source>
</evidence>
<organism evidence="2 3">
    <name type="scientific">Mesobacillus boroniphilus JCM 21738</name>
    <dbReference type="NCBI Taxonomy" id="1294265"/>
    <lineage>
        <taxon>Bacteria</taxon>
        <taxon>Bacillati</taxon>
        <taxon>Bacillota</taxon>
        <taxon>Bacilli</taxon>
        <taxon>Bacillales</taxon>
        <taxon>Bacillaceae</taxon>
        <taxon>Mesobacillus</taxon>
    </lineage>
</organism>
<evidence type="ECO:0000259" key="1">
    <source>
        <dbReference type="Pfam" id="PF13349"/>
    </source>
</evidence>
<sequence>MKRILVIFLLITGAYIGWNYMFDGSGVNFAKAEDAVKVSNQTENISIDISSVETMIVPEDRDDVRAELNGKGTVKVDMHGDEILVEVKRKGFFWFNWFEMDKTTLTVYIPEDYEKNMAIELGSGDVVFKGHSSDSPMKLKNLAIDIGSGSMVLENLDVETLEHQSSSGEAEFNSIAAGSGSFEVSSGSVHVKNYSGKLEADVSSGELEIQMDSLTDDVNLNVSSGDIELDLPDDANFTLNGKISSGGISSQFSLENQEESDNHLRGKHGSGKYEINADVSSGDIEIF</sequence>
<name>W4RIB7_9BACI</name>
<dbReference type="PANTHER" id="PTHR34094">
    <property type="match status" value="1"/>
</dbReference>
<proteinExistence type="predicted"/>